<dbReference type="Pfam" id="PF01565">
    <property type="entry name" value="FAD_binding_4"/>
    <property type="match status" value="1"/>
</dbReference>
<dbReference type="Gene3D" id="3.40.462.20">
    <property type="match status" value="1"/>
</dbReference>
<name>A0A6G1JSY6_9PLEO</name>
<keyword evidence="5" id="KW-0560">Oxidoreductase</keyword>
<comment type="similarity">
    <text evidence="2">Belongs to the oxygen-dependent FAD-linked oxidoreductase family.</text>
</comment>
<feature type="domain" description="FAD-binding PCMH-type" evidence="6">
    <location>
        <begin position="1"/>
        <end position="185"/>
    </location>
</feature>
<protein>
    <submittedName>
        <fullName evidence="7">FAD-binding domain-containing protein</fullName>
    </submittedName>
</protein>
<dbReference type="GO" id="GO:0071949">
    <property type="term" value="F:FAD binding"/>
    <property type="evidence" value="ECO:0007669"/>
    <property type="project" value="InterPro"/>
</dbReference>
<evidence type="ECO:0000256" key="3">
    <source>
        <dbReference type="ARBA" id="ARBA00022630"/>
    </source>
</evidence>
<keyword evidence="4" id="KW-0274">FAD</keyword>
<keyword evidence="3" id="KW-0285">Flavoprotein</keyword>
<dbReference type="AlphaFoldDB" id="A0A6G1JSY6"/>
<dbReference type="SUPFAM" id="SSF56176">
    <property type="entry name" value="FAD-binding/transporter-associated domain-like"/>
    <property type="match status" value="1"/>
</dbReference>
<sequence length="532" mass="57694">MSDNDVADPTDLIYVYFRGLSCLPSMDPSTPCTTGGDLAYVVNVTTPAQISATIKFAKEKKIRLIIKNTGHDIEWLPNYTTQYYTGPAIRVGAGVSVGEFYQAAENHDVTIVGAGGYSAGGGHSPVDGIFGMAADNIVELTAVLPNGTHVTITDITSPELFWVFRGGGGAAFGVVTSMTVKAQPKIYATVSTWGFSTGPNVTNATFWKRVEAYIEYVLAIGDAGSQAFAGVSPASGGFALNIYSHVAPNKTIAGCDAFMSPFFSKLDTLGLSYQKNTTFHISYLSRWQHPKLFKDTLSALQKITDLGYGFIFYAQRNVASPGVTNAINPAYRTSSAFLMVSEGWTQNPTAAEVSRRRYVITKVLVPILKSVTPGSGTHMNEADIREDNGQQGFFGSNYPRLWTLNKNLDPESVFWAKTAVGSEDCYIQNNEDLPEKCVTSDSDTRVCYEDLDDGPGSNDCAQCGGIAASLRRDRLDNRQQEQEGEDSVGDSHDYLCSVIARHEWQDQKSVAEKPAFERATFSIEICGGLVPN</sequence>
<dbReference type="GO" id="GO:0016491">
    <property type="term" value="F:oxidoreductase activity"/>
    <property type="evidence" value="ECO:0007669"/>
    <property type="project" value="UniProtKB-KW"/>
</dbReference>
<dbReference type="Pfam" id="PF08031">
    <property type="entry name" value="BBE"/>
    <property type="match status" value="1"/>
</dbReference>
<dbReference type="EMBL" id="MU005785">
    <property type="protein sequence ID" value="KAF2703716.1"/>
    <property type="molecule type" value="Genomic_DNA"/>
</dbReference>
<evidence type="ECO:0000313" key="8">
    <source>
        <dbReference type="Proteomes" id="UP000799428"/>
    </source>
</evidence>
<dbReference type="PANTHER" id="PTHR42973:SF39">
    <property type="entry name" value="FAD-BINDING PCMH-TYPE DOMAIN-CONTAINING PROTEIN"/>
    <property type="match status" value="1"/>
</dbReference>
<dbReference type="InterPro" id="IPR006094">
    <property type="entry name" value="Oxid_FAD_bind_N"/>
</dbReference>
<proteinExistence type="inferred from homology"/>
<evidence type="ECO:0000256" key="4">
    <source>
        <dbReference type="ARBA" id="ARBA00022827"/>
    </source>
</evidence>
<keyword evidence="8" id="KW-1185">Reference proteome</keyword>
<evidence type="ECO:0000313" key="7">
    <source>
        <dbReference type="EMBL" id="KAF2703716.1"/>
    </source>
</evidence>
<reference evidence="7" key="1">
    <citation type="journal article" date="2020" name="Stud. Mycol.">
        <title>101 Dothideomycetes genomes: a test case for predicting lifestyles and emergence of pathogens.</title>
        <authorList>
            <person name="Haridas S."/>
            <person name="Albert R."/>
            <person name="Binder M."/>
            <person name="Bloem J."/>
            <person name="Labutti K."/>
            <person name="Salamov A."/>
            <person name="Andreopoulos B."/>
            <person name="Baker S."/>
            <person name="Barry K."/>
            <person name="Bills G."/>
            <person name="Bluhm B."/>
            <person name="Cannon C."/>
            <person name="Castanera R."/>
            <person name="Culley D."/>
            <person name="Daum C."/>
            <person name="Ezra D."/>
            <person name="Gonzalez J."/>
            <person name="Henrissat B."/>
            <person name="Kuo A."/>
            <person name="Liang C."/>
            <person name="Lipzen A."/>
            <person name="Lutzoni F."/>
            <person name="Magnuson J."/>
            <person name="Mondo S."/>
            <person name="Nolan M."/>
            <person name="Ohm R."/>
            <person name="Pangilinan J."/>
            <person name="Park H.-J."/>
            <person name="Ramirez L."/>
            <person name="Alfaro M."/>
            <person name="Sun H."/>
            <person name="Tritt A."/>
            <person name="Yoshinaga Y."/>
            <person name="Zwiers L.-H."/>
            <person name="Turgeon B."/>
            <person name="Goodwin S."/>
            <person name="Spatafora J."/>
            <person name="Crous P."/>
            <person name="Grigoriev I."/>
        </authorList>
    </citation>
    <scope>NUCLEOTIDE SEQUENCE</scope>
    <source>
        <strain evidence="7">CBS 279.74</strain>
    </source>
</reference>
<evidence type="ECO:0000256" key="2">
    <source>
        <dbReference type="ARBA" id="ARBA00005466"/>
    </source>
</evidence>
<evidence type="ECO:0000256" key="5">
    <source>
        <dbReference type="ARBA" id="ARBA00023002"/>
    </source>
</evidence>
<evidence type="ECO:0000259" key="6">
    <source>
        <dbReference type="PROSITE" id="PS51387"/>
    </source>
</evidence>
<dbReference type="InterPro" id="IPR016166">
    <property type="entry name" value="FAD-bd_PCMH"/>
</dbReference>
<comment type="cofactor">
    <cofactor evidence="1">
        <name>FAD</name>
        <dbReference type="ChEBI" id="CHEBI:57692"/>
    </cofactor>
</comment>
<dbReference type="Proteomes" id="UP000799428">
    <property type="component" value="Unassembled WGS sequence"/>
</dbReference>
<accession>A0A6G1JSY6</accession>
<dbReference type="InterPro" id="IPR050416">
    <property type="entry name" value="FAD-linked_Oxidoreductase"/>
</dbReference>
<dbReference type="InterPro" id="IPR016169">
    <property type="entry name" value="FAD-bd_PCMH_sub2"/>
</dbReference>
<dbReference type="InterPro" id="IPR012951">
    <property type="entry name" value="BBE"/>
</dbReference>
<evidence type="ECO:0000256" key="1">
    <source>
        <dbReference type="ARBA" id="ARBA00001974"/>
    </source>
</evidence>
<dbReference type="Gene3D" id="3.30.465.10">
    <property type="match status" value="2"/>
</dbReference>
<dbReference type="OrthoDB" id="9983560at2759"/>
<dbReference type="PANTHER" id="PTHR42973">
    <property type="entry name" value="BINDING OXIDOREDUCTASE, PUTATIVE (AFU_ORTHOLOGUE AFUA_1G17690)-RELATED"/>
    <property type="match status" value="1"/>
</dbReference>
<gene>
    <name evidence="7" type="ORF">K504DRAFT_507627</name>
</gene>
<dbReference type="InterPro" id="IPR036318">
    <property type="entry name" value="FAD-bd_PCMH-like_sf"/>
</dbReference>
<dbReference type="PROSITE" id="PS51387">
    <property type="entry name" value="FAD_PCMH"/>
    <property type="match status" value="1"/>
</dbReference>
<organism evidence="7 8">
    <name type="scientific">Pleomassaria siparia CBS 279.74</name>
    <dbReference type="NCBI Taxonomy" id="1314801"/>
    <lineage>
        <taxon>Eukaryota</taxon>
        <taxon>Fungi</taxon>
        <taxon>Dikarya</taxon>
        <taxon>Ascomycota</taxon>
        <taxon>Pezizomycotina</taxon>
        <taxon>Dothideomycetes</taxon>
        <taxon>Pleosporomycetidae</taxon>
        <taxon>Pleosporales</taxon>
        <taxon>Pleomassariaceae</taxon>
        <taxon>Pleomassaria</taxon>
    </lineage>
</organism>